<accession>A0ABX5WX26</accession>
<dbReference type="InterPro" id="IPR051258">
    <property type="entry name" value="Diverse_Substrate_Transporter"/>
</dbReference>
<dbReference type="SUPFAM" id="SSF103481">
    <property type="entry name" value="Multidrug resistance efflux transporter EmrE"/>
    <property type="match status" value="1"/>
</dbReference>
<dbReference type="Pfam" id="PF00892">
    <property type="entry name" value="EamA"/>
    <property type="match status" value="1"/>
</dbReference>
<keyword evidence="9" id="KW-1185">Reference proteome</keyword>
<organism evidence="8 9">
    <name type="scientific">Shewanella psychropiezotolerans</name>
    <dbReference type="NCBI Taxonomy" id="2593655"/>
    <lineage>
        <taxon>Bacteria</taxon>
        <taxon>Pseudomonadati</taxon>
        <taxon>Pseudomonadota</taxon>
        <taxon>Gammaproteobacteria</taxon>
        <taxon>Alteromonadales</taxon>
        <taxon>Shewanellaceae</taxon>
        <taxon>Shewanella</taxon>
    </lineage>
</organism>
<feature type="domain" description="EamA" evidence="7">
    <location>
        <begin position="38"/>
        <end position="157"/>
    </location>
</feature>
<sequence>MGGLSGCWDSDFTANFNQCDESRRDRCALRIGRWRLLGAYVIAGKKAGRQHGQKAPALGLIVASILVFPIGIEKLSFSIIDWNVIMLIALIALLSSVIPLILEMKALRHLPTKTYGVLTSGEPVVGAAVGFFMLGEQLTTLQLLGLATIVIASIGTVTSPIPNIKRVNNKKAMGVTMTK</sequence>
<feature type="transmembrane region" description="Helical" evidence="6">
    <location>
        <begin position="84"/>
        <end position="102"/>
    </location>
</feature>
<dbReference type="PANTHER" id="PTHR42920:SF5">
    <property type="entry name" value="EAMA DOMAIN-CONTAINING PROTEIN"/>
    <property type="match status" value="1"/>
</dbReference>
<evidence type="ECO:0000256" key="6">
    <source>
        <dbReference type="SAM" id="Phobius"/>
    </source>
</evidence>
<evidence type="ECO:0000256" key="2">
    <source>
        <dbReference type="ARBA" id="ARBA00022475"/>
    </source>
</evidence>
<keyword evidence="5 6" id="KW-0472">Membrane</keyword>
<evidence type="ECO:0000256" key="3">
    <source>
        <dbReference type="ARBA" id="ARBA00022692"/>
    </source>
</evidence>
<keyword evidence="2" id="KW-1003">Cell membrane</keyword>
<feature type="transmembrane region" description="Helical" evidence="6">
    <location>
        <begin position="141"/>
        <end position="161"/>
    </location>
</feature>
<evidence type="ECO:0000259" key="7">
    <source>
        <dbReference type="Pfam" id="PF00892"/>
    </source>
</evidence>
<keyword evidence="3 6" id="KW-0812">Transmembrane</keyword>
<name>A0ABX5WX26_9GAMM</name>
<keyword evidence="4 6" id="KW-1133">Transmembrane helix</keyword>
<proteinExistence type="predicted"/>
<comment type="subcellular location">
    <subcellularLocation>
        <location evidence="1">Cell membrane</location>
        <topology evidence="1">Multi-pass membrane protein</topology>
    </subcellularLocation>
</comment>
<evidence type="ECO:0000313" key="8">
    <source>
        <dbReference type="EMBL" id="QDO83651.1"/>
    </source>
</evidence>
<evidence type="ECO:0000313" key="9">
    <source>
        <dbReference type="Proteomes" id="UP000315947"/>
    </source>
</evidence>
<dbReference type="PANTHER" id="PTHR42920">
    <property type="entry name" value="OS03G0707200 PROTEIN-RELATED"/>
    <property type="match status" value="1"/>
</dbReference>
<feature type="transmembrane region" description="Helical" evidence="6">
    <location>
        <begin position="114"/>
        <end position="135"/>
    </location>
</feature>
<evidence type="ECO:0000256" key="5">
    <source>
        <dbReference type="ARBA" id="ARBA00023136"/>
    </source>
</evidence>
<dbReference type="InterPro" id="IPR000620">
    <property type="entry name" value="EamA_dom"/>
</dbReference>
<protein>
    <submittedName>
        <fullName evidence="8">EamA family transporter</fullName>
    </submittedName>
</protein>
<dbReference type="EMBL" id="CP041614">
    <property type="protein sequence ID" value="QDO83651.1"/>
    <property type="molecule type" value="Genomic_DNA"/>
</dbReference>
<gene>
    <name evidence="8" type="ORF">FM037_10925</name>
</gene>
<dbReference type="Gene3D" id="1.10.3730.20">
    <property type="match status" value="1"/>
</dbReference>
<evidence type="ECO:0000256" key="1">
    <source>
        <dbReference type="ARBA" id="ARBA00004651"/>
    </source>
</evidence>
<feature type="transmembrane region" description="Helical" evidence="6">
    <location>
        <begin position="55"/>
        <end position="72"/>
    </location>
</feature>
<dbReference type="InterPro" id="IPR037185">
    <property type="entry name" value="EmrE-like"/>
</dbReference>
<evidence type="ECO:0000256" key="4">
    <source>
        <dbReference type="ARBA" id="ARBA00022989"/>
    </source>
</evidence>
<reference evidence="8 9" key="1">
    <citation type="submission" date="2019-07" db="EMBL/GenBank/DDBJ databases">
        <title>Shewanella sp. YLB-06 whole genomic sequence.</title>
        <authorList>
            <person name="Yu L."/>
        </authorList>
    </citation>
    <scope>NUCLEOTIDE SEQUENCE [LARGE SCALE GENOMIC DNA]</scope>
    <source>
        <strain evidence="8 9">YLB-06</strain>
    </source>
</reference>
<dbReference type="Proteomes" id="UP000315947">
    <property type="component" value="Chromosome"/>
</dbReference>